<evidence type="ECO:0000313" key="2">
    <source>
        <dbReference type="Proteomes" id="UP001519538"/>
    </source>
</evidence>
<dbReference type="Proteomes" id="UP001519538">
    <property type="component" value="Unassembled WGS sequence"/>
</dbReference>
<dbReference type="RefSeq" id="WP_214165332.1">
    <property type="nucleotide sequence ID" value="NZ_JABLUU010000015.1"/>
</dbReference>
<keyword evidence="2" id="KW-1185">Reference proteome</keyword>
<protein>
    <submittedName>
        <fullName evidence="1">Uncharacterized protein</fullName>
    </submittedName>
</protein>
<reference evidence="1 2" key="1">
    <citation type="journal article" date="2021" name="Astrobiology">
        <title>Bacterial Cellulose Retains Robustness but Its Synthesis Declines After Exposure to a Mars-Like Environment Simulated Outside the International Space Station.</title>
        <authorList>
            <person name="Orlovska I."/>
            <person name="Podolich O."/>
            <person name="Kukharenko O."/>
            <person name="Zaets I."/>
            <person name="Reva O."/>
            <person name="Khirunenko L."/>
            <person name="Zmejkoski D."/>
            <person name="Rogalsky S."/>
            <person name="Barh D."/>
            <person name="Tiwari S."/>
            <person name="Kumavath R."/>
            <person name="Goes-Neto A."/>
            <person name="Azevedo V."/>
            <person name="Brenig B."/>
            <person name="Ghosh P."/>
            <person name="de Vera J.P."/>
            <person name="Kozyrovska N."/>
        </authorList>
    </citation>
    <scope>NUCLEOTIDE SEQUENCE [LARGE SCALE GENOMIC DNA]</scope>
    <source>
        <strain evidence="1 2">IMBG 311</strain>
    </source>
</reference>
<accession>A0ABS5SPI9</accession>
<organism evidence="1 2">
    <name type="scientific">Komagataeibacter oboediens</name>
    <dbReference type="NCBI Taxonomy" id="65958"/>
    <lineage>
        <taxon>Bacteria</taxon>
        <taxon>Pseudomonadati</taxon>
        <taxon>Pseudomonadota</taxon>
        <taxon>Alphaproteobacteria</taxon>
        <taxon>Acetobacterales</taxon>
        <taxon>Acetobacteraceae</taxon>
        <taxon>Komagataeibacter</taxon>
    </lineage>
</organism>
<evidence type="ECO:0000313" key="1">
    <source>
        <dbReference type="EMBL" id="MBT0676182.1"/>
    </source>
</evidence>
<name>A0ABS5SPI9_9PROT</name>
<proteinExistence type="predicted"/>
<comment type="caution">
    <text evidence="1">The sequence shown here is derived from an EMBL/GenBank/DDBJ whole genome shotgun (WGS) entry which is preliminary data.</text>
</comment>
<gene>
    <name evidence="1" type="ORF">HNO79_12425</name>
</gene>
<dbReference type="EMBL" id="JABLUU010000015">
    <property type="protein sequence ID" value="MBT0676182.1"/>
    <property type="molecule type" value="Genomic_DNA"/>
</dbReference>
<dbReference type="GeneID" id="79188548"/>
<sequence length="57" mass="6211">MSVSGLRTGADCHILPALPCRPAALAQQSLKTIQKQIVNKSFWVPPFPKKAAFTEAF</sequence>